<comment type="cofactor">
    <cofactor evidence="15">
        <name>[2Fe-2S] cluster</name>
        <dbReference type="ChEBI" id="CHEBI:190135"/>
    </cofactor>
    <text evidence="15">Binds 1 [2Fe-2S] cluster per subunit. This cluster acts as a Lewis acid cofactor.</text>
</comment>
<evidence type="ECO:0000313" key="19">
    <source>
        <dbReference type="Proteomes" id="UP000317557"/>
    </source>
</evidence>
<feature type="binding site" evidence="15">
    <location>
        <position position="83"/>
    </location>
    <ligand>
        <name>Mg(2+)</name>
        <dbReference type="ChEBI" id="CHEBI:18420"/>
    </ligand>
</feature>
<dbReference type="RefSeq" id="WP_142454838.1">
    <property type="nucleotide sequence ID" value="NZ_FXTP01000010.1"/>
</dbReference>
<feature type="binding site" evidence="15">
    <location>
        <position position="125"/>
    </location>
    <ligand>
        <name>Mg(2+)</name>
        <dbReference type="ChEBI" id="CHEBI:18420"/>
    </ligand>
</feature>
<dbReference type="OrthoDB" id="9807077at2"/>
<dbReference type="PANTHER" id="PTHR21000">
    <property type="entry name" value="DIHYDROXY-ACID DEHYDRATASE DAD"/>
    <property type="match status" value="1"/>
</dbReference>
<feature type="active site" description="Proton acceptor" evidence="15">
    <location>
        <position position="473"/>
    </location>
</feature>
<evidence type="ECO:0000256" key="9">
    <source>
        <dbReference type="ARBA" id="ARBA00023239"/>
    </source>
</evidence>
<evidence type="ECO:0000256" key="8">
    <source>
        <dbReference type="ARBA" id="ARBA00023014"/>
    </source>
</evidence>
<dbReference type="PROSITE" id="PS00886">
    <property type="entry name" value="ILVD_EDD_1"/>
    <property type="match status" value="1"/>
</dbReference>
<dbReference type="InterPro" id="IPR056740">
    <property type="entry name" value="ILV_EDD_C"/>
</dbReference>
<dbReference type="InterPro" id="IPR020558">
    <property type="entry name" value="DiOHA_6PGluconate_deHydtase_CS"/>
</dbReference>
<comment type="pathway">
    <text evidence="12 15">Amino-acid biosynthesis; L-valine biosynthesis; L-valine from pyruvate: step 3/4.</text>
</comment>
<dbReference type="GO" id="GO:0000287">
    <property type="term" value="F:magnesium ion binding"/>
    <property type="evidence" value="ECO:0007669"/>
    <property type="project" value="UniProtKB-UniRule"/>
</dbReference>
<evidence type="ECO:0000256" key="14">
    <source>
        <dbReference type="ARBA" id="ARBA00029490"/>
    </source>
</evidence>
<dbReference type="AlphaFoldDB" id="A0A521DZZ2"/>
<evidence type="ECO:0000256" key="3">
    <source>
        <dbReference type="ARBA" id="ARBA00022605"/>
    </source>
</evidence>
<feature type="modified residue" description="N6-carboxylysine" evidence="15">
    <location>
        <position position="126"/>
    </location>
</feature>
<evidence type="ECO:0000256" key="6">
    <source>
        <dbReference type="ARBA" id="ARBA00022842"/>
    </source>
</evidence>
<evidence type="ECO:0000256" key="5">
    <source>
        <dbReference type="ARBA" id="ARBA00022723"/>
    </source>
</evidence>
<evidence type="ECO:0000256" key="12">
    <source>
        <dbReference type="ARBA" id="ARBA00029436"/>
    </source>
</evidence>
<dbReference type="EC" id="4.2.1.9" evidence="14 15"/>
<feature type="domain" description="Dihydroxy-acid/6-phosphogluconate dehydratase C-terminal" evidence="17">
    <location>
        <begin position="365"/>
        <end position="554"/>
    </location>
</feature>
<feature type="binding site" evidence="15">
    <location>
        <position position="51"/>
    </location>
    <ligand>
        <name>[2Fe-2S] cluster</name>
        <dbReference type="ChEBI" id="CHEBI:190135"/>
    </ligand>
</feature>
<feature type="binding site" evidence="15">
    <location>
        <position position="447"/>
    </location>
    <ligand>
        <name>Mg(2+)</name>
        <dbReference type="ChEBI" id="CHEBI:18420"/>
    </ligand>
</feature>
<evidence type="ECO:0000256" key="7">
    <source>
        <dbReference type="ARBA" id="ARBA00023004"/>
    </source>
</evidence>
<keyword evidence="7 15" id="KW-0408">Iron</keyword>
<dbReference type="Pfam" id="PF00920">
    <property type="entry name" value="ILVD_EDD_N"/>
    <property type="match status" value="1"/>
</dbReference>
<dbReference type="SUPFAM" id="SSF143975">
    <property type="entry name" value="IlvD/EDD N-terminal domain-like"/>
    <property type="match status" value="1"/>
</dbReference>
<dbReference type="InterPro" id="IPR004404">
    <property type="entry name" value="DihydroxyA_deHydtase"/>
</dbReference>
<comment type="caution">
    <text evidence="15">Lacks conserved residue(s) required for the propagation of feature annotation.</text>
</comment>
<comment type="catalytic activity">
    <reaction evidence="11">
        <text>(2R)-2,3-dihydroxy-3-methylbutanoate = 3-methyl-2-oxobutanoate + H2O</text>
        <dbReference type="Rhea" id="RHEA:24809"/>
        <dbReference type="ChEBI" id="CHEBI:11851"/>
        <dbReference type="ChEBI" id="CHEBI:15377"/>
        <dbReference type="ChEBI" id="CHEBI:49072"/>
        <dbReference type="EC" id="4.2.1.9"/>
    </reaction>
    <physiologicalReaction direction="left-to-right" evidence="11">
        <dbReference type="Rhea" id="RHEA:24810"/>
    </physiologicalReaction>
</comment>
<comment type="similarity">
    <text evidence="2 15">Belongs to the IlvD/Edd family.</text>
</comment>
<evidence type="ECO:0000256" key="15">
    <source>
        <dbReference type="HAMAP-Rule" id="MF_00012"/>
    </source>
</evidence>
<dbReference type="GO" id="GO:0051537">
    <property type="term" value="F:2 iron, 2 sulfur cluster binding"/>
    <property type="evidence" value="ECO:0007669"/>
    <property type="project" value="UniProtKB-UniRule"/>
</dbReference>
<comment type="subunit">
    <text evidence="15">Homodimer.</text>
</comment>
<dbReference type="PROSITE" id="PS00887">
    <property type="entry name" value="ILVD_EDD_2"/>
    <property type="match status" value="1"/>
</dbReference>
<dbReference type="GO" id="GO:0009099">
    <property type="term" value="P:L-valine biosynthetic process"/>
    <property type="evidence" value="ECO:0007669"/>
    <property type="project" value="UniProtKB-UniRule"/>
</dbReference>
<comment type="catalytic activity">
    <reaction evidence="15">
        <text>(2R,3R)-2,3-dihydroxy-3-methylpentanoate = (S)-3-methyl-2-oxopentanoate + H2O</text>
        <dbReference type="Rhea" id="RHEA:27694"/>
        <dbReference type="ChEBI" id="CHEBI:15377"/>
        <dbReference type="ChEBI" id="CHEBI:35146"/>
        <dbReference type="ChEBI" id="CHEBI:49258"/>
        <dbReference type="EC" id="4.2.1.9"/>
    </reaction>
</comment>
<dbReference type="InterPro" id="IPR000581">
    <property type="entry name" value="ILV_EDD_N"/>
</dbReference>
<evidence type="ECO:0000256" key="13">
    <source>
        <dbReference type="ARBA" id="ARBA00029437"/>
    </source>
</evidence>
<comment type="pathway">
    <text evidence="13 15">Amino-acid biosynthesis; L-isoleucine biosynthesis; L-isoleucine from 2-oxobutanoate: step 3/4.</text>
</comment>
<comment type="cofactor">
    <cofactor evidence="1 15">
        <name>Mg(2+)</name>
        <dbReference type="ChEBI" id="CHEBI:18420"/>
    </cofactor>
</comment>
<feature type="domain" description="Dihydroxy-acid/6-phosphogluconate dehydratase N-terminal" evidence="16">
    <location>
        <begin position="36"/>
        <end position="353"/>
    </location>
</feature>
<proteinExistence type="inferred from homology"/>
<dbReference type="HAMAP" id="MF_00012">
    <property type="entry name" value="IlvD"/>
    <property type="match status" value="1"/>
</dbReference>
<evidence type="ECO:0000256" key="11">
    <source>
        <dbReference type="ARBA" id="ARBA00029304"/>
    </source>
</evidence>
<dbReference type="InterPro" id="IPR042096">
    <property type="entry name" value="Dihydro-acid_dehy_C"/>
</dbReference>
<dbReference type="UniPathway" id="UPA00047">
    <property type="reaction ID" value="UER00057"/>
</dbReference>
<name>A0A521DZZ2_9BACT</name>
<keyword evidence="9 15" id="KW-0456">Lyase</keyword>
<keyword evidence="5 15" id="KW-0479">Metal-binding</keyword>
<evidence type="ECO:0000259" key="16">
    <source>
        <dbReference type="Pfam" id="PF00920"/>
    </source>
</evidence>
<dbReference type="GO" id="GO:0004160">
    <property type="term" value="F:dihydroxy-acid dehydratase activity"/>
    <property type="evidence" value="ECO:0007669"/>
    <property type="project" value="UniProtKB-UniRule"/>
</dbReference>
<evidence type="ECO:0000313" key="18">
    <source>
        <dbReference type="EMBL" id="SMO77273.1"/>
    </source>
</evidence>
<evidence type="ECO:0000256" key="10">
    <source>
        <dbReference type="ARBA" id="ARBA00023304"/>
    </source>
</evidence>
<accession>A0A521DZZ2</accession>
<keyword evidence="3 15" id="KW-0028">Amino-acid biosynthesis</keyword>
<dbReference type="NCBIfam" id="NF002068">
    <property type="entry name" value="PRK00911.1"/>
    <property type="match status" value="1"/>
</dbReference>
<dbReference type="SUPFAM" id="SSF52016">
    <property type="entry name" value="LeuD/IlvD-like"/>
    <property type="match status" value="1"/>
</dbReference>
<dbReference type="NCBIfam" id="TIGR00110">
    <property type="entry name" value="ilvD"/>
    <property type="match status" value="1"/>
</dbReference>
<dbReference type="InterPro" id="IPR050165">
    <property type="entry name" value="DHAD_IlvD/Edd"/>
</dbReference>
<comment type="function">
    <text evidence="15">Functions in the biosynthesis of branched-chain amino acids. Catalyzes the dehydration of (2R,3R)-2,3-dihydroxy-3-methylpentanoate (2,3-dihydroxy-3-methylvalerate) into 2-oxo-3-methylpentanoate (2-oxo-3-methylvalerate) and of (2R)-2,3-dihydroxy-3-methylbutanoate (2,3-dihydroxyisovalerate) into 2-oxo-3-methylbutanoate (2-oxoisovalerate), the penultimate precursor to L-isoleucine and L-valine, respectively.</text>
</comment>
<organism evidence="18 19">
    <name type="scientific">Gracilimonas mengyeensis</name>
    <dbReference type="NCBI Taxonomy" id="1302730"/>
    <lineage>
        <taxon>Bacteria</taxon>
        <taxon>Pseudomonadati</taxon>
        <taxon>Balneolota</taxon>
        <taxon>Balneolia</taxon>
        <taxon>Balneolales</taxon>
        <taxon>Balneolaceae</taxon>
        <taxon>Gracilimonas</taxon>
    </lineage>
</organism>
<dbReference type="FunFam" id="3.50.30.80:FF:000001">
    <property type="entry name" value="Dihydroxy-acid dehydratase"/>
    <property type="match status" value="1"/>
</dbReference>
<protein>
    <recommendedName>
        <fullName evidence="14 15">Dihydroxy-acid dehydratase</fullName>
        <shortName evidence="15">DAD</shortName>
        <ecNumber evidence="14 15">4.2.1.9</ecNumber>
    </recommendedName>
</protein>
<dbReference type="PANTHER" id="PTHR21000:SF5">
    <property type="entry name" value="DIHYDROXY-ACID DEHYDRATASE, MITOCHONDRIAL"/>
    <property type="match status" value="1"/>
</dbReference>
<evidence type="ECO:0000259" key="17">
    <source>
        <dbReference type="Pfam" id="PF24877"/>
    </source>
</evidence>
<dbReference type="UniPathway" id="UPA00049">
    <property type="reaction ID" value="UER00061"/>
</dbReference>
<dbReference type="InterPro" id="IPR037237">
    <property type="entry name" value="IlvD/EDD_N"/>
</dbReference>
<evidence type="ECO:0000256" key="4">
    <source>
        <dbReference type="ARBA" id="ARBA00022714"/>
    </source>
</evidence>
<keyword evidence="19" id="KW-1185">Reference proteome</keyword>
<keyword evidence="8 15" id="KW-0411">Iron-sulfur</keyword>
<keyword evidence="6 15" id="KW-0460">Magnesium</keyword>
<keyword evidence="10 15" id="KW-0100">Branched-chain amino acid biosynthesis</keyword>
<dbReference type="Proteomes" id="UP000317557">
    <property type="component" value="Unassembled WGS sequence"/>
</dbReference>
<dbReference type="Pfam" id="PF24877">
    <property type="entry name" value="ILV_EDD_C"/>
    <property type="match status" value="1"/>
</dbReference>
<keyword evidence="4 15" id="KW-0001">2Fe-2S</keyword>
<evidence type="ECO:0000256" key="2">
    <source>
        <dbReference type="ARBA" id="ARBA00006486"/>
    </source>
</evidence>
<feature type="binding site" description="via carbamate group" evidence="15">
    <location>
        <position position="126"/>
    </location>
    <ligand>
        <name>Mg(2+)</name>
        <dbReference type="ChEBI" id="CHEBI:18420"/>
    </ligand>
</feature>
<dbReference type="EMBL" id="FXTP01000010">
    <property type="protein sequence ID" value="SMO77273.1"/>
    <property type="molecule type" value="Genomic_DNA"/>
</dbReference>
<dbReference type="GO" id="GO:0009097">
    <property type="term" value="P:isoleucine biosynthetic process"/>
    <property type="evidence" value="ECO:0007669"/>
    <property type="project" value="UniProtKB-UniRule"/>
</dbReference>
<gene>
    <name evidence="15" type="primary">ilvD</name>
    <name evidence="18" type="ORF">SAMN06265219_11015</name>
</gene>
<reference evidence="18 19" key="1">
    <citation type="submission" date="2017-05" db="EMBL/GenBank/DDBJ databases">
        <authorList>
            <person name="Varghese N."/>
            <person name="Submissions S."/>
        </authorList>
    </citation>
    <scope>NUCLEOTIDE SEQUENCE [LARGE SCALE GENOMIC DNA]</scope>
    <source>
        <strain evidence="18 19">DSM 21985</strain>
    </source>
</reference>
<dbReference type="Gene3D" id="3.50.30.80">
    <property type="entry name" value="IlvD/EDD C-terminal domain-like"/>
    <property type="match status" value="1"/>
</dbReference>
<evidence type="ECO:0000256" key="1">
    <source>
        <dbReference type="ARBA" id="ARBA00001946"/>
    </source>
</evidence>
<sequence>MAELNKFSKQVTQDDSQPAAQAMLHAIGLDDDDLQKPLIGVASTGYEGNPCNMHLNDLAVHVKKGIENSDMNGLIFNTIGISDGISMGTPGMRYSLPSRDIIADSMESVVKGMAYDGFAAIVGCDKNMPGALMAMIRVNRPSILVYGGTIAPGHHNGKKLDVVSAFEAWGEKVSGKMLEEEFKDVIHHACPGPGACGGMYTANTMSSSIEALGLALPYNSSNPANDSSKVLECEEVGKHLRYLLENDIKPSDILTKKSFENAIRLVMVLGGSTNAVLHLIAIAKTADIDIGLDDFQRLSDSTPFLADLKPSGQYVMEDLHKAGGVPAVLKFMLNNDMLHGDCLTITGKTLAENLAEVAPLDETQDIVYPLDKPIKKTGHLQILYGNIAPEGSVAKITGKEGEVFEGTARVFENEVDANEGIRNGEVEAGDVVVIRYCGPKGGPGMPEMLKPTSAIMGAGLGNDVALITDGRFSGGTHGFVVGHITPEAQVGGAIGLIQNGDTIRIDAIEREINVLISDEELAERKENWTAPPLKENRGTLYKYARTVSSASNGCVTDEF</sequence>